<protein>
    <submittedName>
        <fullName evidence="1">Uncharacterized protein</fullName>
    </submittedName>
</protein>
<keyword evidence="2" id="KW-1185">Reference proteome</keyword>
<gene>
    <name evidence="1" type="ORF">HND93_30690</name>
</gene>
<name>A0ABX2TLU9_9PROT</name>
<accession>A0ABX2TLU9</accession>
<evidence type="ECO:0000313" key="2">
    <source>
        <dbReference type="Proteomes" id="UP000584642"/>
    </source>
</evidence>
<proteinExistence type="predicted"/>
<dbReference type="Proteomes" id="UP000584642">
    <property type="component" value="Unassembled WGS sequence"/>
</dbReference>
<dbReference type="EMBL" id="JABFDB010000035">
    <property type="protein sequence ID" value="NYZ24093.1"/>
    <property type="molecule type" value="Genomic_DNA"/>
</dbReference>
<reference evidence="1 2" key="1">
    <citation type="submission" date="2020-05" db="EMBL/GenBank/DDBJ databases">
        <title>Azospirillum oleiclasticum sp. nov, a nitrogen-fixing and heavy crude oil-emulsifying bacterium isolated from the crude oil of Yumen Oilfield.</title>
        <authorList>
            <person name="Wu D."/>
            <person name="Cai M."/>
            <person name="Zhang X."/>
        </authorList>
    </citation>
    <scope>NUCLEOTIDE SEQUENCE [LARGE SCALE GENOMIC DNA]</scope>
    <source>
        <strain evidence="1 2">ROY-1-1-2</strain>
    </source>
</reference>
<comment type="caution">
    <text evidence="1">The sequence shown here is derived from an EMBL/GenBank/DDBJ whole genome shotgun (WGS) entry which is preliminary data.</text>
</comment>
<dbReference type="RefSeq" id="WP_180285870.1">
    <property type="nucleotide sequence ID" value="NZ_JABFDB010000035.1"/>
</dbReference>
<evidence type="ECO:0000313" key="1">
    <source>
        <dbReference type="EMBL" id="NYZ24093.1"/>
    </source>
</evidence>
<sequence length="74" mass="8291">MGQFLFPITIAEHRMLLDAFALGGRGEAVRVFRRLFPAITDDGFVEVCTGRVIGEAWDASAGRRPAPHPSRHRW</sequence>
<organism evidence="1 2">
    <name type="scientific">Azospirillum oleiclasticum</name>
    <dbReference type="NCBI Taxonomy" id="2735135"/>
    <lineage>
        <taxon>Bacteria</taxon>
        <taxon>Pseudomonadati</taxon>
        <taxon>Pseudomonadota</taxon>
        <taxon>Alphaproteobacteria</taxon>
        <taxon>Rhodospirillales</taxon>
        <taxon>Azospirillaceae</taxon>
        <taxon>Azospirillum</taxon>
    </lineage>
</organism>